<gene>
    <name evidence="2" type="ORF">AWB64_03964</name>
</gene>
<sequence length="46" mass="4941">MESLRLMPILVVAMLGGGLAVCALLALAVFVVSHTCTRLFKNNDHD</sequence>
<evidence type="ECO:0008006" key="4">
    <source>
        <dbReference type="Google" id="ProtNLM"/>
    </source>
</evidence>
<keyword evidence="1" id="KW-0812">Transmembrane</keyword>
<reference evidence="2 3" key="1">
    <citation type="submission" date="2016-01" db="EMBL/GenBank/DDBJ databases">
        <authorList>
            <person name="Oliw E.H."/>
        </authorList>
    </citation>
    <scope>NUCLEOTIDE SEQUENCE [LARGE SCALE GENOMIC DNA]</scope>
    <source>
        <strain evidence="2">LMG 22029</strain>
    </source>
</reference>
<name>A0A158H1L2_CABSO</name>
<organism evidence="2 3">
    <name type="scientific">Caballeronia sordidicola</name>
    <name type="common">Burkholderia sordidicola</name>
    <dbReference type="NCBI Taxonomy" id="196367"/>
    <lineage>
        <taxon>Bacteria</taxon>
        <taxon>Pseudomonadati</taxon>
        <taxon>Pseudomonadota</taxon>
        <taxon>Betaproteobacteria</taxon>
        <taxon>Burkholderiales</taxon>
        <taxon>Burkholderiaceae</taxon>
        <taxon>Caballeronia</taxon>
    </lineage>
</organism>
<dbReference type="Proteomes" id="UP000054893">
    <property type="component" value="Unassembled WGS sequence"/>
</dbReference>
<keyword evidence="1" id="KW-0472">Membrane</keyword>
<dbReference type="RefSeq" id="WP_157766662.1">
    <property type="nucleotide sequence ID" value="NZ_FCOC02000012.1"/>
</dbReference>
<evidence type="ECO:0000313" key="2">
    <source>
        <dbReference type="EMBL" id="SAL38215.1"/>
    </source>
</evidence>
<accession>A0A158H1L2</accession>
<proteinExistence type="predicted"/>
<dbReference type="EMBL" id="FCOC02000012">
    <property type="protein sequence ID" value="SAL38215.1"/>
    <property type="molecule type" value="Genomic_DNA"/>
</dbReference>
<evidence type="ECO:0000313" key="3">
    <source>
        <dbReference type="Proteomes" id="UP000054893"/>
    </source>
</evidence>
<keyword evidence="1" id="KW-1133">Transmembrane helix</keyword>
<dbReference type="AlphaFoldDB" id="A0A158H1L2"/>
<evidence type="ECO:0000256" key="1">
    <source>
        <dbReference type="SAM" id="Phobius"/>
    </source>
</evidence>
<protein>
    <recommendedName>
        <fullName evidence="4">Transmembrane protein</fullName>
    </recommendedName>
</protein>
<feature type="transmembrane region" description="Helical" evidence="1">
    <location>
        <begin position="6"/>
        <end position="32"/>
    </location>
</feature>